<feature type="signal peptide" evidence="2">
    <location>
        <begin position="1"/>
        <end position="19"/>
    </location>
</feature>
<dbReference type="EMBL" id="ML978728">
    <property type="protein sequence ID" value="KAF2085794.1"/>
    <property type="molecule type" value="Genomic_DNA"/>
</dbReference>
<feature type="chain" id="PRO_5040221964" description="Proteinase inhibitor, propeptide" evidence="2">
    <location>
        <begin position="20"/>
        <end position="98"/>
    </location>
</feature>
<dbReference type="InterPro" id="IPR052471">
    <property type="entry name" value="PBI_I9"/>
</dbReference>
<dbReference type="GO" id="GO:0042144">
    <property type="term" value="P:vacuole fusion, non-autophagic"/>
    <property type="evidence" value="ECO:0007669"/>
    <property type="project" value="TreeGrafter"/>
</dbReference>
<keyword evidence="4" id="KW-1185">Reference proteome</keyword>
<dbReference type="InterPro" id="IPR037045">
    <property type="entry name" value="S8pro/Inhibitor_I9_sf"/>
</dbReference>
<accession>A0A9P4HQ29</accession>
<comment type="caution">
    <text evidence="3">The sequence shown here is derived from an EMBL/GenBank/DDBJ whole genome shotgun (WGS) entry which is preliminary data.</text>
</comment>
<comment type="similarity">
    <text evidence="1">Belongs to the protease inhibitor I9 family.</text>
</comment>
<proteinExistence type="inferred from homology"/>
<reference evidence="3" key="1">
    <citation type="journal article" date="2020" name="Stud. Mycol.">
        <title>101 Dothideomycetes genomes: a test case for predicting lifestyles and emergence of pathogens.</title>
        <authorList>
            <person name="Haridas S."/>
            <person name="Albert R."/>
            <person name="Binder M."/>
            <person name="Bloem J."/>
            <person name="Labutti K."/>
            <person name="Salamov A."/>
            <person name="Andreopoulos B."/>
            <person name="Baker S."/>
            <person name="Barry K."/>
            <person name="Bills G."/>
            <person name="Bluhm B."/>
            <person name="Cannon C."/>
            <person name="Castanera R."/>
            <person name="Culley D."/>
            <person name="Daum C."/>
            <person name="Ezra D."/>
            <person name="Gonzalez J."/>
            <person name="Henrissat B."/>
            <person name="Kuo A."/>
            <person name="Liang C."/>
            <person name="Lipzen A."/>
            <person name="Lutzoni F."/>
            <person name="Magnuson J."/>
            <person name="Mondo S."/>
            <person name="Nolan M."/>
            <person name="Ohm R."/>
            <person name="Pangilinan J."/>
            <person name="Park H.-J."/>
            <person name="Ramirez L."/>
            <person name="Alfaro M."/>
            <person name="Sun H."/>
            <person name="Tritt A."/>
            <person name="Yoshinaga Y."/>
            <person name="Zwiers L.-H."/>
            <person name="Turgeon B."/>
            <person name="Goodwin S."/>
            <person name="Spatafora J."/>
            <person name="Crous P."/>
            <person name="Grigoriev I."/>
        </authorList>
    </citation>
    <scope>NUCLEOTIDE SEQUENCE</scope>
    <source>
        <strain evidence="3">CBS 121410</strain>
    </source>
</reference>
<sequence>MKAFLISVLLALLAACVLAAAPHRSVLISYPKDTPDHIVNQAKDAIVNAGGMITHEYKLIKGFAATAPAKVLESVQVWGAEYNALIEEDMEVHALGSS</sequence>
<dbReference type="SUPFAM" id="SSF54897">
    <property type="entry name" value="Protease propeptides/inhibitors"/>
    <property type="match status" value="1"/>
</dbReference>
<dbReference type="OrthoDB" id="3888684at2759"/>
<organism evidence="3 4">
    <name type="scientific">Saccharata proteae CBS 121410</name>
    <dbReference type="NCBI Taxonomy" id="1314787"/>
    <lineage>
        <taxon>Eukaryota</taxon>
        <taxon>Fungi</taxon>
        <taxon>Dikarya</taxon>
        <taxon>Ascomycota</taxon>
        <taxon>Pezizomycotina</taxon>
        <taxon>Dothideomycetes</taxon>
        <taxon>Dothideomycetes incertae sedis</taxon>
        <taxon>Botryosphaeriales</taxon>
        <taxon>Saccharataceae</taxon>
        <taxon>Saccharata</taxon>
    </lineage>
</organism>
<evidence type="ECO:0000313" key="3">
    <source>
        <dbReference type="EMBL" id="KAF2085794.1"/>
    </source>
</evidence>
<evidence type="ECO:0000256" key="2">
    <source>
        <dbReference type="SAM" id="SignalP"/>
    </source>
</evidence>
<dbReference type="Proteomes" id="UP000799776">
    <property type="component" value="Unassembled WGS sequence"/>
</dbReference>
<dbReference type="GO" id="GO:0004866">
    <property type="term" value="F:endopeptidase inhibitor activity"/>
    <property type="evidence" value="ECO:0007669"/>
    <property type="project" value="UniProtKB-ARBA"/>
</dbReference>
<gene>
    <name evidence="3" type="ORF">K490DRAFT_67391</name>
</gene>
<dbReference type="PANTHER" id="PTHR28288:SF1">
    <property type="entry name" value="INHIBITOR I9 DOMAIN-CONTAINING PROTEIN"/>
    <property type="match status" value="1"/>
</dbReference>
<dbReference type="FunFam" id="3.30.70.80:FF:000005">
    <property type="entry name" value="Proteinase inhibitor I2B"/>
    <property type="match status" value="1"/>
</dbReference>
<evidence type="ECO:0000256" key="1">
    <source>
        <dbReference type="ARBA" id="ARBA00038069"/>
    </source>
</evidence>
<keyword evidence="2" id="KW-0732">Signal</keyword>
<name>A0A9P4HQ29_9PEZI</name>
<dbReference type="PANTHER" id="PTHR28288">
    <property type="entry name" value="PROTEASE B INHIBITOR 2"/>
    <property type="match status" value="1"/>
</dbReference>
<evidence type="ECO:0008006" key="5">
    <source>
        <dbReference type="Google" id="ProtNLM"/>
    </source>
</evidence>
<evidence type="ECO:0000313" key="4">
    <source>
        <dbReference type="Proteomes" id="UP000799776"/>
    </source>
</evidence>
<dbReference type="AlphaFoldDB" id="A0A9P4HQ29"/>
<protein>
    <recommendedName>
        <fullName evidence="5">Proteinase inhibitor, propeptide</fullName>
    </recommendedName>
</protein>
<dbReference type="Gene3D" id="3.30.70.80">
    <property type="entry name" value="Peptidase S8 propeptide/proteinase inhibitor I9"/>
    <property type="match status" value="1"/>
</dbReference>
<dbReference type="PROSITE" id="PS51257">
    <property type="entry name" value="PROKAR_LIPOPROTEIN"/>
    <property type="match status" value="1"/>
</dbReference>